<accession>A0A1Z3N436</accession>
<feature type="transmembrane region" description="Helical" evidence="24">
    <location>
        <begin position="111"/>
        <end position="133"/>
    </location>
</feature>
<evidence type="ECO:0000313" key="25">
    <source>
        <dbReference type="EMBL" id="ASD62191.1"/>
    </source>
</evidence>
<dbReference type="RefSeq" id="WP_088563850.1">
    <property type="nucleotide sequence ID" value="NZ_CP020946.1"/>
</dbReference>
<evidence type="ECO:0000256" key="21">
    <source>
        <dbReference type="ARBA" id="ARBA00032396"/>
    </source>
</evidence>
<evidence type="ECO:0000256" key="12">
    <source>
        <dbReference type="ARBA" id="ARBA00022695"/>
    </source>
</evidence>
<evidence type="ECO:0000256" key="15">
    <source>
        <dbReference type="ARBA" id="ARBA00023136"/>
    </source>
</evidence>
<feature type="transmembrane region" description="Helical" evidence="24">
    <location>
        <begin position="180"/>
        <end position="199"/>
    </location>
</feature>
<feature type="transmembrane region" description="Helical" evidence="24">
    <location>
        <begin position="255"/>
        <end position="273"/>
    </location>
</feature>
<evidence type="ECO:0000256" key="3">
    <source>
        <dbReference type="ARBA" id="ARBA00005119"/>
    </source>
</evidence>
<evidence type="ECO:0000256" key="23">
    <source>
        <dbReference type="ARBA" id="ARBA00033406"/>
    </source>
</evidence>
<evidence type="ECO:0000256" key="1">
    <source>
        <dbReference type="ARBA" id="ARBA00001698"/>
    </source>
</evidence>
<sequence>MKSFLTRSVSAIVALALIIGLYVSLGLMGLKIAVGLIVVIGNWELTAILFQREKSQLIKTLFRIFTYAVFIASITSLSMGSIVYSLAVIGMIITVLLSSHKEGNLEHMASVQAKSALGLFYMGLLPSFAFRLLDQAYGLYWFIFLLAVVFAGDTLAYVFGVLFGKNKVMPSVSPKKTWQGSVGGIIGSVTAGLICWLFLFPENSVGVFLLLGGVSGFVGQFGDFFESLLKRVADVKDSGKIMPGHGGVLDRVDGVLFASPVVLGGVLILSHLLS</sequence>
<evidence type="ECO:0000256" key="10">
    <source>
        <dbReference type="ARBA" id="ARBA00022679"/>
    </source>
</evidence>
<keyword evidence="16" id="KW-0594">Phospholipid biosynthesis</keyword>
<reference evidence="25 26" key="1">
    <citation type="submission" date="2017-04" db="EMBL/GenBank/DDBJ databases">
        <title>Whole genome sequence of Bdellovibrio bacteriovorus strain SSB218315.</title>
        <authorList>
            <person name="Oyedara O."/>
            <person name="Rodriguez-Perez M.A."/>
        </authorList>
    </citation>
    <scope>NUCLEOTIDE SEQUENCE [LARGE SCALE GENOMIC DNA]</scope>
    <source>
        <strain evidence="25 26">SSB218315</strain>
    </source>
</reference>
<evidence type="ECO:0000256" key="9">
    <source>
        <dbReference type="ARBA" id="ARBA00022516"/>
    </source>
</evidence>
<dbReference type="Pfam" id="PF01148">
    <property type="entry name" value="CTP_transf_1"/>
    <property type="match status" value="1"/>
</dbReference>
<feature type="transmembrane region" description="Helical" evidence="24">
    <location>
        <begin position="205"/>
        <end position="225"/>
    </location>
</feature>
<evidence type="ECO:0000256" key="5">
    <source>
        <dbReference type="ARBA" id="ARBA00010185"/>
    </source>
</evidence>
<dbReference type="GO" id="GO:0016024">
    <property type="term" value="P:CDP-diacylglycerol biosynthetic process"/>
    <property type="evidence" value="ECO:0007669"/>
    <property type="project" value="TreeGrafter"/>
</dbReference>
<comment type="subcellular location">
    <subcellularLocation>
        <location evidence="2">Cell membrane</location>
        <topology evidence="2">Multi-pass membrane protein</topology>
    </subcellularLocation>
</comment>
<comment type="similarity">
    <text evidence="5">Belongs to the CDS family.</text>
</comment>
<dbReference type="GO" id="GO:0005886">
    <property type="term" value="C:plasma membrane"/>
    <property type="evidence" value="ECO:0007669"/>
    <property type="project" value="UniProtKB-SubCell"/>
</dbReference>
<dbReference type="AlphaFoldDB" id="A0A1Z3N436"/>
<keyword evidence="15 24" id="KW-0472">Membrane</keyword>
<protein>
    <recommendedName>
        <fullName evidence="7">Phosphatidate cytidylyltransferase</fullName>
        <ecNumber evidence="6">2.7.7.41</ecNumber>
    </recommendedName>
    <alternativeName>
        <fullName evidence="20">CDP-DAG synthase</fullName>
    </alternativeName>
    <alternativeName>
        <fullName evidence="22">CDP-DG synthase</fullName>
    </alternativeName>
    <alternativeName>
        <fullName evidence="18">CDP-diacylglycerol synthase</fullName>
    </alternativeName>
    <alternativeName>
        <fullName evidence="21">CDP-diglyceride pyrophosphorylase</fullName>
    </alternativeName>
    <alternativeName>
        <fullName evidence="23">CDP-diglyceride synthase</fullName>
    </alternativeName>
    <alternativeName>
        <fullName evidence="19">CTP:phosphatidate cytidylyltransferase</fullName>
    </alternativeName>
</protein>
<evidence type="ECO:0000256" key="18">
    <source>
        <dbReference type="ARBA" id="ARBA00029893"/>
    </source>
</evidence>
<name>A0A1Z3N436_BDEBC</name>
<comment type="pathway">
    <text evidence="3">Phospholipid metabolism; CDP-diacylglycerol biosynthesis; CDP-diacylglycerol from sn-glycerol 3-phosphate: step 3/3.</text>
</comment>
<evidence type="ECO:0000256" key="17">
    <source>
        <dbReference type="ARBA" id="ARBA00023264"/>
    </source>
</evidence>
<keyword evidence="17" id="KW-1208">Phospholipid metabolism</keyword>
<dbReference type="Proteomes" id="UP000197003">
    <property type="component" value="Chromosome"/>
</dbReference>
<evidence type="ECO:0000256" key="22">
    <source>
        <dbReference type="ARBA" id="ARBA00032743"/>
    </source>
</evidence>
<dbReference type="PANTHER" id="PTHR46382">
    <property type="entry name" value="PHOSPHATIDATE CYTIDYLYLTRANSFERASE"/>
    <property type="match status" value="1"/>
</dbReference>
<feature type="transmembrane region" description="Helical" evidence="24">
    <location>
        <begin position="82"/>
        <end position="99"/>
    </location>
</feature>
<evidence type="ECO:0000256" key="8">
    <source>
        <dbReference type="ARBA" id="ARBA00022475"/>
    </source>
</evidence>
<evidence type="ECO:0000256" key="2">
    <source>
        <dbReference type="ARBA" id="ARBA00004651"/>
    </source>
</evidence>
<dbReference type="GO" id="GO:0004605">
    <property type="term" value="F:phosphatidate cytidylyltransferase activity"/>
    <property type="evidence" value="ECO:0007669"/>
    <property type="project" value="UniProtKB-EC"/>
</dbReference>
<feature type="transmembrane region" description="Helical" evidence="24">
    <location>
        <begin position="139"/>
        <end position="159"/>
    </location>
</feature>
<keyword evidence="8" id="KW-1003">Cell membrane</keyword>
<evidence type="ECO:0000256" key="16">
    <source>
        <dbReference type="ARBA" id="ARBA00023209"/>
    </source>
</evidence>
<evidence type="ECO:0000256" key="4">
    <source>
        <dbReference type="ARBA" id="ARBA00005189"/>
    </source>
</evidence>
<gene>
    <name evidence="25" type="ORF">B9G79_00740</name>
</gene>
<keyword evidence="13 24" id="KW-1133">Transmembrane helix</keyword>
<dbReference type="PANTHER" id="PTHR46382:SF1">
    <property type="entry name" value="PHOSPHATIDATE CYTIDYLYLTRANSFERASE"/>
    <property type="match status" value="1"/>
</dbReference>
<dbReference type="OrthoDB" id="5290710at2"/>
<keyword evidence="12 25" id="KW-0548">Nucleotidyltransferase</keyword>
<evidence type="ECO:0000256" key="24">
    <source>
        <dbReference type="SAM" id="Phobius"/>
    </source>
</evidence>
<keyword evidence="9" id="KW-0444">Lipid biosynthesis</keyword>
<proteinExistence type="inferred from homology"/>
<organism evidence="25 26">
    <name type="scientific">Bdellovibrio bacteriovorus</name>
    <dbReference type="NCBI Taxonomy" id="959"/>
    <lineage>
        <taxon>Bacteria</taxon>
        <taxon>Pseudomonadati</taxon>
        <taxon>Bdellovibrionota</taxon>
        <taxon>Bdellovibrionia</taxon>
        <taxon>Bdellovibrionales</taxon>
        <taxon>Pseudobdellovibrionaceae</taxon>
        <taxon>Bdellovibrio</taxon>
    </lineage>
</organism>
<comment type="pathway">
    <text evidence="4">Lipid metabolism.</text>
</comment>
<evidence type="ECO:0000256" key="13">
    <source>
        <dbReference type="ARBA" id="ARBA00022989"/>
    </source>
</evidence>
<comment type="catalytic activity">
    <reaction evidence="1">
        <text>a 1,2-diacyl-sn-glycero-3-phosphate + CTP + H(+) = a CDP-1,2-diacyl-sn-glycerol + diphosphate</text>
        <dbReference type="Rhea" id="RHEA:16229"/>
        <dbReference type="ChEBI" id="CHEBI:15378"/>
        <dbReference type="ChEBI" id="CHEBI:33019"/>
        <dbReference type="ChEBI" id="CHEBI:37563"/>
        <dbReference type="ChEBI" id="CHEBI:58332"/>
        <dbReference type="ChEBI" id="CHEBI:58608"/>
        <dbReference type="EC" id="2.7.7.41"/>
    </reaction>
</comment>
<evidence type="ECO:0000256" key="20">
    <source>
        <dbReference type="ARBA" id="ARBA00032253"/>
    </source>
</evidence>
<evidence type="ECO:0000256" key="19">
    <source>
        <dbReference type="ARBA" id="ARBA00031825"/>
    </source>
</evidence>
<keyword evidence="11 24" id="KW-0812">Transmembrane</keyword>
<evidence type="ECO:0000256" key="7">
    <source>
        <dbReference type="ARBA" id="ARBA00019373"/>
    </source>
</evidence>
<keyword evidence="14" id="KW-0443">Lipid metabolism</keyword>
<keyword evidence="10 25" id="KW-0808">Transferase</keyword>
<evidence type="ECO:0000256" key="6">
    <source>
        <dbReference type="ARBA" id="ARBA00012487"/>
    </source>
</evidence>
<evidence type="ECO:0000256" key="14">
    <source>
        <dbReference type="ARBA" id="ARBA00023098"/>
    </source>
</evidence>
<evidence type="ECO:0000313" key="26">
    <source>
        <dbReference type="Proteomes" id="UP000197003"/>
    </source>
</evidence>
<feature type="transmembrane region" description="Helical" evidence="24">
    <location>
        <begin position="12"/>
        <end position="39"/>
    </location>
</feature>
<dbReference type="EMBL" id="CP020946">
    <property type="protein sequence ID" value="ASD62191.1"/>
    <property type="molecule type" value="Genomic_DNA"/>
</dbReference>
<dbReference type="EC" id="2.7.7.41" evidence="6"/>
<evidence type="ECO:0000256" key="11">
    <source>
        <dbReference type="ARBA" id="ARBA00022692"/>
    </source>
</evidence>